<dbReference type="EMBL" id="KZ824276">
    <property type="protein sequence ID" value="RAL14019.1"/>
    <property type="molecule type" value="Genomic_DNA"/>
</dbReference>
<name>A0A395I2W1_ASPHC</name>
<reference evidence="1 2" key="1">
    <citation type="submission" date="2018-02" db="EMBL/GenBank/DDBJ databases">
        <title>The genomes of Aspergillus section Nigri reveals drivers in fungal speciation.</title>
        <authorList>
            <consortium name="DOE Joint Genome Institute"/>
            <person name="Vesth T.C."/>
            <person name="Nybo J."/>
            <person name="Theobald S."/>
            <person name="Brandl J."/>
            <person name="Frisvad J.C."/>
            <person name="Nielsen K.F."/>
            <person name="Lyhne E.K."/>
            <person name="Kogle M.E."/>
            <person name="Kuo A."/>
            <person name="Riley R."/>
            <person name="Clum A."/>
            <person name="Nolan M."/>
            <person name="Lipzen A."/>
            <person name="Salamov A."/>
            <person name="Henrissat B."/>
            <person name="Wiebenga A."/>
            <person name="De vries R.P."/>
            <person name="Grigoriev I.V."/>
            <person name="Mortensen U.H."/>
            <person name="Andersen M.R."/>
            <person name="Baker S.E."/>
        </authorList>
    </citation>
    <scope>NUCLEOTIDE SEQUENCE [LARGE SCALE GENOMIC DNA]</scope>
    <source>
        <strain evidence="1 2">CBS 101889</strain>
    </source>
</reference>
<dbReference type="GeneID" id="37194618"/>
<dbReference type="Proteomes" id="UP000248961">
    <property type="component" value="Unassembled WGS sequence"/>
</dbReference>
<proteinExistence type="predicted"/>
<evidence type="ECO:0000313" key="1">
    <source>
        <dbReference type="EMBL" id="RAL14019.1"/>
    </source>
</evidence>
<gene>
    <name evidence="1" type="ORF">BO97DRAFT_17414</name>
</gene>
<dbReference type="AlphaFoldDB" id="A0A395I2W1"/>
<evidence type="ECO:0000313" key="2">
    <source>
        <dbReference type="Proteomes" id="UP000248961"/>
    </source>
</evidence>
<protein>
    <submittedName>
        <fullName evidence="1">Uncharacterized protein</fullName>
    </submittedName>
</protein>
<organism evidence="1 2">
    <name type="scientific">Aspergillus homomorphus (strain CBS 101889)</name>
    <dbReference type="NCBI Taxonomy" id="1450537"/>
    <lineage>
        <taxon>Eukaryota</taxon>
        <taxon>Fungi</taxon>
        <taxon>Dikarya</taxon>
        <taxon>Ascomycota</taxon>
        <taxon>Pezizomycotina</taxon>
        <taxon>Eurotiomycetes</taxon>
        <taxon>Eurotiomycetidae</taxon>
        <taxon>Eurotiales</taxon>
        <taxon>Aspergillaceae</taxon>
        <taxon>Aspergillus</taxon>
        <taxon>Aspergillus subgen. Circumdati</taxon>
    </lineage>
</organism>
<accession>A0A395I2W1</accession>
<keyword evidence="2" id="KW-1185">Reference proteome</keyword>
<dbReference type="RefSeq" id="XP_025553173.1">
    <property type="nucleotide sequence ID" value="XM_025690329.1"/>
</dbReference>
<sequence>MVIPPRNSSSTYVGVGPLIPSWLGPFLCRLVLQSQGFQTVYHRSVAPSLFFPSIFKYPRISLYFDPSGFSHCPLLTMTSR</sequence>
<dbReference type="VEuPathDB" id="FungiDB:BO97DRAFT_17414"/>